<keyword evidence="8" id="KW-0032">Aminotransferase</keyword>
<keyword evidence="3" id="KW-0210">Decarboxylase</keyword>
<reference evidence="8" key="1">
    <citation type="submission" date="2024-07" db="EMBL/GenBank/DDBJ databases">
        <authorList>
            <person name="Yu S.T."/>
        </authorList>
    </citation>
    <scope>NUCLEOTIDE SEQUENCE</scope>
    <source>
        <strain evidence="8">Y1</strain>
    </source>
</reference>
<dbReference type="PRINTS" id="PR00800">
    <property type="entry name" value="YHDCRBOXLASE"/>
</dbReference>
<dbReference type="InterPro" id="IPR015424">
    <property type="entry name" value="PyrdxlP-dep_Trfase"/>
</dbReference>
<dbReference type="GO" id="GO:0004058">
    <property type="term" value="F:aromatic-L-amino-acid decarboxylase activity"/>
    <property type="evidence" value="ECO:0007669"/>
    <property type="project" value="UniProtKB-ARBA"/>
</dbReference>
<evidence type="ECO:0000256" key="5">
    <source>
        <dbReference type="ARBA" id="ARBA00023239"/>
    </source>
</evidence>
<dbReference type="GO" id="GO:0030170">
    <property type="term" value="F:pyridoxal phosphate binding"/>
    <property type="evidence" value="ECO:0007669"/>
    <property type="project" value="InterPro"/>
</dbReference>
<dbReference type="AlphaFoldDB" id="A0AB39TDK0"/>
<evidence type="ECO:0000256" key="2">
    <source>
        <dbReference type="ARBA" id="ARBA00009533"/>
    </source>
</evidence>
<accession>A0AB39TDK0</accession>
<proteinExistence type="inferred from homology"/>
<evidence type="ECO:0000313" key="8">
    <source>
        <dbReference type="EMBL" id="XDQ77504.1"/>
    </source>
</evidence>
<comment type="cofactor">
    <cofactor evidence="1 6 7">
        <name>pyridoxal 5'-phosphate</name>
        <dbReference type="ChEBI" id="CHEBI:597326"/>
    </cofactor>
</comment>
<keyword evidence="5 7" id="KW-0456">Lyase</keyword>
<keyword evidence="8" id="KW-0808">Transferase</keyword>
<evidence type="ECO:0000256" key="3">
    <source>
        <dbReference type="ARBA" id="ARBA00022793"/>
    </source>
</evidence>
<dbReference type="PANTHER" id="PTHR11999">
    <property type="entry name" value="GROUP II PYRIDOXAL-5-PHOSPHATE DECARBOXYLASE"/>
    <property type="match status" value="1"/>
</dbReference>
<dbReference type="Gene3D" id="3.40.640.10">
    <property type="entry name" value="Type I PLP-dependent aspartate aminotransferase-like (Major domain)"/>
    <property type="match status" value="1"/>
</dbReference>
<dbReference type="PANTHER" id="PTHR11999:SF70">
    <property type="entry name" value="MIP05841P"/>
    <property type="match status" value="1"/>
</dbReference>
<dbReference type="Gene3D" id="3.90.1150.10">
    <property type="entry name" value="Aspartate Aminotransferase, domain 1"/>
    <property type="match status" value="1"/>
</dbReference>
<dbReference type="Gene3D" id="1.20.1340.10">
    <property type="entry name" value="dopa decarboxylase, N-terminal domain"/>
    <property type="match status" value="1"/>
</dbReference>
<dbReference type="SUPFAM" id="SSF53383">
    <property type="entry name" value="PLP-dependent transferases"/>
    <property type="match status" value="1"/>
</dbReference>
<dbReference type="Pfam" id="PF00282">
    <property type="entry name" value="Pyridoxal_deC"/>
    <property type="match status" value="1"/>
</dbReference>
<gene>
    <name evidence="8" type="ORF">AB2U05_02895</name>
</gene>
<dbReference type="InterPro" id="IPR015421">
    <property type="entry name" value="PyrdxlP-dep_Trfase_major"/>
</dbReference>
<dbReference type="RefSeq" id="WP_369182319.1">
    <property type="nucleotide sequence ID" value="NZ_CP163445.1"/>
</dbReference>
<keyword evidence="4 6" id="KW-0663">Pyridoxal phosphate</keyword>
<dbReference type="GO" id="GO:0008483">
    <property type="term" value="F:transaminase activity"/>
    <property type="evidence" value="ECO:0007669"/>
    <property type="project" value="UniProtKB-KW"/>
</dbReference>
<comment type="similarity">
    <text evidence="2 7">Belongs to the group II decarboxylase family.</text>
</comment>
<evidence type="ECO:0000256" key="4">
    <source>
        <dbReference type="ARBA" id="ARBA00022898"/>
    </source>
</evidence>
<protein>
    <submittedName>
        <fullName evidence="8">Aspartate aminotransferase family protein</fullName>
    </submittedName>
</protein>
<dbReference type="EMBL" id="CP163445">
    <property type="protein sequence ID" value="XDQ77504.1"/>
    <property type="molecule type" value="Genomic_DNA"/>
</dbReference>
<evidence type="ECO:0000256" key="1">
    <source>
        <dbReference type="ARBA" id="ARBA00001933"/>
    </source>
</evidence>
<sequence length="474" mass="50205">MTAEDFRTSAHAAADLVTDYLAELPARPVWQPMDEAARTALLDGPLPAEGRPLDDLLAAIGRDVLPYPMGNGHPRFFGWVNSAPAPAGVLATLVASAMNPSSAGGDHADVHLERAVVRWIAELVGFPHPAGGGLLTSGTSMATIVCLAAARDRAARRAGVDVRADGLAALPPLVGYVTGETHSCVRKAAELLGLGSRHLRTVATGPDGRLDPAELRAAIERDRAAGLLPFLAVASAGTVGTGAVDPFEPIADLCAEQGLWLHVDGAYGAFGRLDPAIAPRYAGLERADSLALDPHKWLGVPVDCGCALVRDAGELRATFSLVPSYLRDETAGSLGWFSEYGTEQTRPFRALKVWATIAHRGRDGLRQDIARCTALARKLGELVASDEELELLAEVQTSIVAFRHRAPGLDGPALDALNRELPAAVQRRGRVFVTGARLGEREMLRACLLNAATTEDDLRLLLAEVKAAARELRS</sequence>
<evidence type="ECO:0000256" key="6">
    <source>
        <dbReference type="PIRSR" id="PIRSR602129-50"/>
    </source>
</evidence>
<dbReference type="InterPro" id="IPR010977">
    <property type="entry name" value="Aromatic_deC"/>
</dbReference>
<dbReference type="InterPro" id="IPR002129">
    <property type="entry name" value="PyrdxlP-dep_de-COase"/>
</dbReference>
<dbReference type="InterPro" id="IPR015422">
    <property type="entry name" value="PyrdxlP-dep_Trfase_small"/>
</dbReference>
<organism evidence="8">
    <name type="scientific">Streptomyces sp. Y1</name>
    <dbReference type="NCBI Taxonomy" id="3238634"/>
    <lineage>
        <taxon>Bacteria</taxon>
        <taxon>Bacillati</taxon>
        <taxon>Actinomycetota</taxon>
        <taxon>Actinomycetes</taxon>
        <taxon>Kitasatosporales</taxon>
        <taxon>Streptomycetaceae</taxon>
        <taxon>Streptomyces</taxon>
    </lineage>
</organism>
<name>A0AB39TDK0_9ACTN</name>
<feature type="modified residue" description="N6-(pyridoxal phosphate)lysine" evidence="6">
    <location>
        <position position="296"/>
    </location>
</feature>
<dbReference type="GO" id="GO:0019752">
    <property type="term" value="P:carboxylic acid metabolic process"/>
    <property type="evidence" value="ECO:0007669"/>
    <property type="project" value="InterPro"/>
</dbReference>
<evidence type="ECO:0000256" key="7">
    <source>
        <dbReference type="RuleBase" id="RU000382"/>
    </source>
</evidence>
<dbReference type="GO" id="GO:0006520">
    <property type="term" value="P:amino acid metabolic process"/>
    <property type="evidence" value="ECO:0007669"/>
    <property type="project" value="InterPro"/>
</dbReference>